<feature type="region of interest" description="Disordered" evidence="1">
    <location>
        <begin position="174"/>
        <end position="193"/>
    </location>
</feature>
<dbReference type="OrthoDB" id="129067at2759"/>
<evidence type="ECO:0000256" key="1">
    <source>
        <dbReference type="SAM" id="MobiDB-lite"/>
    </source>
</evidence>
<comment type="caution">
    <text evidence="2">The sequence shown here is derived from an EMBL/GenBank/DDBJ whole genome shotgun (WGS) entry which is preliminary data.</text>
</comment>
<dbReference type="VEuPathDB" id="FungiDB:PC110_g11864"/>
<protein>
    <submittedName>
        <fullName evidence="2">Uncharacterized protein</fullName>
    </submittedName>
</protein>
<accession>A0A8T1TRS9</accession>
<organism evidence="2 3">
    <name type="scientific">Phytophthora cactorum</name>
    <dbReference type="NCBI Taxonomy" id="29920"/>
    <lineage>
        <taxon>Eukaryota</taxon>
        <taxon>Sar</taxon>
        <taxon>Stramenopiles</taxon>
        <taxon>Oomycota</taxon>
        <taxon>Peronosporomycetes</taxon>
        <taxon>Peronosporales</taxon>
        <taxon>Peronosporaceae</taxon>
        <taxon>Phytophthora</taxon>
    </lineage>
</organism>
<gene>
    <name evidence="2" type="ORF">JG687_00017343</name>
</gene>
<dbReference type="AlphaFoldDB" id="A0A8T1TRS9"/>
<dbReference type="Proteomes" id="UP000688947">
    <property type="component" value="Unassembled WGS sequence"/>
</dbReference>
<reference evidence="2" key="1">
    <citation type="submission" date="2021-01" db="EMBL/GenBank/DDBJ databases">
        <title>Phytophthora aleatoria, a newly-described species from Pinus radiata is distinct from Phytophthora cactorum isolates based on comparative genomics.</title>
        <authorList>
            <person name="Mcdougal R."/>
            <person name="Panda P."/>
            <person name="Williams N."/>
            <person name="Studholme D.J."/>
        </authorList>
    </citation>
    <scope>NUCLEOTIDE SEQUENCE</scope>
    <source>
        <strain evidence="2">NZFS 3830</strain>
    </source>
</reference>
<evidence type="ECO:0000313" key="2">
    <source>
        <dbReference type="EMBL" id="KAG6945371.1"/>
    </source>
</evidence>
<proteinExistence type="predicted"/>
<name>A0A8T1TRS9_9STRA</name>
<sequence length="199" mass="22770">MTSNFVDELRSTVLAGDFGPNTYRLSEVYKTIPRSRDRYITDKLSWEEGVHNEAPALVYRQACNDVAGCRGYTKIPKDPEHLYDILMTGNIPSYVREVTTEKRLCMWTTGAWFPTFRLALGTASNIQAMLSTSTIWCSILCCWDISRKPQRWTSVGQVLETLYSSKRIGSTRLPTRRKLPRGHGGDQKMHGSHYCRRIV</sequence>
<evidence type="ECO:0000313" key="3">
    <source>
        <dbReference type="Proteomes" id="UP000688947"/>
    </source>
</evidence>
<dbReference type="EMBL" id="JAENGZ010001988">
    <property type="protein sequence ID" value="KAG6945371.1"/>
    <property type="molecule type" value="Genomic_DNA"/>
</dbReference>